<dbReference type="Proteomes" id="UP001516400">
    <property type="component" value="Unassembled WGS sequence"/>
</dbReference>
<feature type="transmembrane region" description="Helical" evidence="5">
    <location>
        <begin position="20"/>
        <end position="39"/>
    </location>
</feature>
<gene>
    <name evidence="7" type="ORF">HHI36_003325</name>
</gene>
<dbReference type="AlphaFoldDB" id="A0ABD2PDK6"/>
<comment type="subcellular location">
    <subcellularLocation>
        <location evidence="1">Membrane</location>
        <topology evidence="1">Multi-pass membrane protein</topology>
    </subcellularLocation>
</comment>
<evidence type="ECO:0000256" key="4">
    <source>
        <dbReference type="ARBA" id="ARBA00023136"/>
    </source>
</evidence>
<dbReference type="Pfam" id="PF00002">
    <property type="entry name" value="7tm_2"/>
    <property type="match status" value="1"/>
</dbReference>
<evidence type="ECO:0000256" key="2">
    <source>
        <dbReference type="ARBA" id="ARBA00022692"/>
    </source>
</evidence>
<evidence type="ECO:0000259" key="6">
    <source>
        <dbReference type="PROSITE" id="PS50261"/>
    </source>
</evidence>
<evidence type="ECO:0000256" key="1">
    <source>
        <dbReference type="ARBA" id="ARBA00004141"/>
    </source>
</evidence>
<dbReference type="InterPro" id="IPR000832">
    <property type="entry name" value="GPCR_2_secretin-like"/>
</dbReference>
<keyword evidence="4 5" id="KW-0472">Membrane</keyword>
<dbReference type="InterPro" id="IPR051384">
    <property type="entry name" value="Mth_GPCR"/>
</dbReference>
<feature type="transmembrane region" description="Helical" evidence="5">
    <location>
        <begin position="109"/>
        <end position="133"/>
    </location>
</feature>
<evidence type="ECO:0000313" key="7">
    <source>
        <dbReference type="EMBL" id="KAL3288879.1"/>
    </source>
</evidence>
<dbReference type="Gene3D" id="1.20.1070.10">
    <property type="entry name" value="Rhodopsin 7-helix transmembrane proteins"/>
    <property type="match status" value="1"/>
</dbReference>
<feature type="transmembrane region" description="Helical" evidence="5">
    <location>
        <begin position="185"/>
        <end position="204"/>
    </location>
</feature>
<feature type="domain" description="G-protein coupled receptors family 2 profile 2" evidence="6">
    <location>
        <begin position="1"/>
        <end position="205"/>
    </location>
</feature>
<sequence length="248" mass="29520">MGLNRLSRNKSSNFMCQLEAYSLYFSLLYAFFWLNSYCFHLWRSTIQPKLLTNVKSWQTIYYLYGCGCPILLLSIVIFSQYSNLYIHTHPRMAEETVCWFGTLAASFVYLYIPISILFSLNIIYFFWTVYILWKEIHKFDGKKTKIVRYRLTLCIKMFFVMGISWIFEVLSAVFEERYPSVLWKIPDTINSLQGVLIFLVMVVFRKRVYRLIAEKPYGKMLPATWKTIGERDEEYSGTEDDYNLDQVS</sequence>
<dbReference type="GO" id="GO:0016020">
    <property type="term" value="C:membrane"/>
    <property type="evidence" value="ECO:0007669"/>
    <property type="project" value="UniProtKB-SubCell"/>
</dbReference>
<keyword evidence="2 5" id="KW-0812">Transmembrane</keyword>
<evidence type="ECO:0000256" key="3">
    <source>
        <dbReference type="ARBA" id="ARBA00022989"/>
    </source>
</evidence>
<feature type="transmembrane region" description="Helical" evidence="5">
    <location>
        <begin position="153"/>
        <end position="173"/>
    </location>
</feature>
<dbReference type="InterPro" id="IPR017981">
    <property type="entry name" value="GPCR_2-like_7TM"/>
</dbReference>
<reference evidence="7 8" key="1">
    <citation type="journal article" date="2021" name="BMC Biol.">
        <title>Horizontally acquired antibacterial genes associated with adaptive radiation of ladybird beetles.</title>
        <authorList>
            <person name="Li H.S."/>
            <person name="Tang X.F."/>
            <person name="Huang Y.H."/>
            <person name="Xu Z.Y."/>
            <person name="Chen M.L."/>
            <person name="Du X.Y."/>
            <person name="Qiu B.Y."/>
            <person name="Chen P.T."/>
            <person name="Zhang W."/>
            <person name="Slipinski A."/>
            <person name="Escalona H.E."/>
            <person name="Waterhouse R.M."/>
            <person name="Zwick A."/>
            <person name="Pang H."/>
        </authorList>
    </citation>
    <scope>NUCLEOTIDE SEQUENCE [LARGE SCALE GENOMIC DNA]</scope>
    <source>
        <strain evidence="7">SYSU2018</strain>
    </source>
</reference>
<keyword evidence="8" id="KW-1185">Reference proteome</keyword>
<dbReference type="PANTHER" id="PTHR47154:SF2">
    <property type="entry name" value="G-PROTEIN COUPLED RECEPTOR MTH-RELATED"/>
    <property type="match status" value="1"/>
</dbReference>
<organism evidence="7 8">
    <name type="scientific">Cryptolaemus montrouzieri</name>
    <dbReference type="NCBI Taxonomy" id="559131"/>
    <lineage>
        <taxon>Eukaryota</taxon>
        <taxon>Metazoa</taxon>
        <taxon>Ecdysozoa</taxon>
        <taxon>Arthropoda</taxon>
        <taxon>Hexapoda</taxon>
        <taxon>Insecta</taxon>
        <taxon>Pterygota</taxon>
        <taxon>Neoptera</taxon>
        <taxon>Endopterygota</taxon>
        <taxon>Coleoptera</taxon>
        <taxon>Polyphaga</taxon>
        <taxon>Cucujiformia</taxon>
        <taxon>Coccinelloidea</taxon>
        <taxon>Coccinellidae</taxon>
        <taxon>Scymninae</taxon>
        <taxon>Scymnini</taxon>
        <taxon>Cryptolaemus</taxon>
    </lineage>
</organism>
<proteinExistence type="predicted"/>
<protein>
    <recommendedName>
        <fullName evidence="6">G-protein coupled receptors family 2 profile 2 domain-containing protein</fullName>
    </recommendedName>
</protein>
<dbReference type="CDD" id="cd15039">
    <property type="entry name" value="7tmB3_Methuselah-like"/>
    <property type="match status" value="1"/>
</dbReference>
<accession>A0ABD2PDK6</accession>
<feature type="transmembrane region" description="Helical" evidence="5">
    <location>
        <begin position="60"/>
        <end position="81"/>
    </location>
</feature>
<keyword evidence="3 5" id="KW-1133">Transmembrane helix</keyword>
<dbReference type="PROSITE" id="PS50261">
    <property type="entry name" value="G_PROTEIN_RECEP_F2_4"/>
    <property type="match status" value="1"/>
</dbReference>
<name>A0ABD2PDK6_9CUCU</name>
<evidence type="ECO:0000313" key="8">
    <source>
        <dbReference type="Proteomes" id="UP001516400"/>
    </source>
</evidence>
<evidence type="ECO:0000256" key="5">
    <source>
        <dbReference type="SAM" id="Phobius"/>
    </source>
</evidence>
<dbReference type="EMBL" id="JABFTP020000185">
    <property type="protein sequence ID" value="KAL3288879.1"/>
    <property type="molecule type" value="Genomic_DNA"/>
</dbReference>
<dbReference type="PANTHER" id="PTHR47154">
    <property type="entry name" value="G-PROTEIN COUPLED RECEPTOR MTH-RELATED"/>
    <property type="match status" value="1"/>
</dbReference>
<comment type="caution">
    <text evidence="7">The sequence shown here is derived from an EMBL/GenBank/DDBJ whole genome shotgun (WGS) entry which is preliminary data.</text>
</comment>